<name>A0A6J5ZQ96_9ZZZZ</name>
<dbReference type="Pfam" id="PF12697">
    <property type="entry name" value="Abhydrolase_6"/>
    <property type="match status" value="1"/>
</dbReference>
<dbReference type="EMBL" id="CAESAO010000060">
    <property type="protein sequence ID" value="CAB4343476.1"/>
    <property type="molecule type" value="Genomic_DNA"/>
</dbReference>
<dbReference type="SUPFAM" id="SSF53474">
    <property type="entry name" value="alpha/beta-Hydrolases"/>
    <property type="match status" value="1"/>
</dbReference>
<accession>A0A6J5ZQ96</accession>
<dbReference type="Gene3D" id="3.40.50.1820">
    <property type="entry name" value="alpha/beta hydrolase"/>
    <property type="match status" value="1"/>
</dbReference>
<proteinExistence type="predicted"/>
<organism evidence="3">
    <name type="scientific">freshwater metagenome</name>
    <dbReference type="NCBI Taxonomy" id="449393"/>
    <lineage>
        <taxon>unclassified sequences</taxon>
        <taxon>metagenomes</taxon>
        <taxon>ecological metagenomes</taxon>
    </lineage>
</organism>
<feature type="domain" description="AB hydrolase-1" evidence="2">
    <location>
        <begin position="4"/>
        <end position="234"/>
    </location>
</feature>
<reference evidence="3" key="1">
    <citation type="submission" date="2020-05" db="EMBL/GenBank/DDBJ databases">
        <authorList>
            <person name="Chiriac C."/>
            <person name="Salcher M."/>
            <person name="Ghai R."/>
            <person name="Kavagutti S V."/>
        </authorList>
    </citation>
    <scope>NUCLEOTIDE SEQUENCE</scope>
</reference>
<evidence type="ECO:0000259" key="2">
    <source>
        <dbReference type="Pfam" id="PF12697"/>
    </source>
</evidence>
<evidence type="ECO:0000313" key="3">
    <source>
        <dbReference type="EMBL" id="CAB4343476.1"/>
    </source>
</evidence>
<evidence type="ECO:0000256" key="1">
    <source>
        <dbReference type="ARBA" id="ARBA00023239"/>
    </source>
</evidence>
<dbReference type="GO" id="GO:0016829">
    <property type="term" value="F:lyase activity"/>
    <property type="evidence" value="ECO:0007669"/>
    <property type="project" value="UniProtKB-KW"/>
</dbReference>
<dbReference type="PANTHER" id="PTHR42916:SF1">
    <property type="entry name" value="PROTEIN PHYLLO, CHLOROPLASTIC"/>
    <property type="match status" value="1"/>
</dbReference>
<protein>
    <submittedName>
        <fullName evidence="3">Unannotated protein</fullName>
    </submittedName>
</protein>
<keyword evidence="1" id="KW-0456">Lyase</keyword>
<dbReference type="PANTHER" id="PTHR42916">
    <property type="entry name" value="2-SUCCINYL-5-ENOLPYRUVYL-6-HYDROXY-3-CYCLOHEXENE-1-CARBOXYLATE SYNTHASE"/>
    <property type="match status" value="1"/>
</dbReference>
<dbReference type="InterPro" id="IPR029058">
    <property type="entry name" value="AB_hydrolase_fold"/>
</dbReference>
<dbReference type="InterPro" id="IPR000073">
    <property type="entry name" value="AB_hydrolase_1"/>
</dbReference>
<dbReference type="AlphaFoldDB" id="A0A6J5ZQ96"/>
<gene>
    <name evidence="3" type="ORF">UFOPK3522_00834</name>
</gene>
<sequence>MDTVLLLHGFAGSAASWDAFGNSIDRERYRPLAIDLRGHGQNAALRPISFELCVEDLLAAAPPRFTLAGYSLGGRIALQLALAAPERVERLVLISTTAGIDDDAERSERLDADLALADRIETDSIDRFAEDWLAGPLFSDDPPEVNAAARRAIERNQPVDLASALRALSVGRMAPLWDRLDEIATPTTVVAGELDPRYVALAERLGSAIKESEVVIVPSAGHALPRIAPDALAKLF</sequence>